<organism evidence="7 8">
    <name type="scientific">Angomonas deanei</name>
    <dbReference type="NCBI Taxonomy" id="59799"/>
    <lineage>
        <taxon>Eukaryota</taxon>
        <taxon>Discoba</taxon>
        <taxon>Euglenozoa</taxon>
        <taxon>Kinetoplastea</taxon>
        <taxon>Metakinetoplastina</taxon>
        <taxon>Trypanosomatida</taxon>
        <taxon>Trypanosomatidae</taxon>
        <taxon>Strigomonadinae</taxon>
        <taxon>Angomonas</taxon>
    </lineage>
</organism>
<evidence type="ECO:0000256" key="4">
    <source>
        <dbReference type="ARBA" id="ARBA00023128"/>
    </source>
</evidence>
<sequence length="451" mass="51126">MRRNPTLLNIAALYEFVDPNFLNNKRPAVPGGAWPLESLRQKSLADLQQIWLTLLKERNTLATIKLHYLRHQEELGALPAPSRLTMIETSMKNIKKVVKERDQEATDKAVEIFKKRLQQGVYRYPPGPPPPPSAHRQTSTVKLILSKRVDPERLRELLGRYDVFEPHRGIVGVTLQLPEAVLEQKRLAEQQWTLYQQEKSDVEEYTKFAESASLYDLSAAELTPGVFAEETTAATIPVPPPMEAPPPPTNPLDRIRQQRKSSLSKSVIQLGYFPNITVSPPAFKTVADIPRPVHPDEIEGPWEACIQYDRPDGLTYVQSLQLTVIDGATVTAVEAVEEPAEPHAAVDPVYQEALRMEEASEETAMQWPHVPQWKYQYDTYTKRHLAEVVRYNYSNVVDYVDREVLLTGRSVWECPVDIDPTCGGLKSVPAHAKKPKRYMNRSIEDVGVTDL</sequence>
<keyword evidence="8" id="KW-1185">Reference proteome</keyword>
<evidence type="ECO:0000256" key="6">
    <source>
        <dbReference type="ARBA" id="ARBA00035289"/>
    </source>
</evidence>
<reference evidence="7 8" key="1">
    <citation type="submission" date="2020-08" db="EMBL/GenBank/DDBJ databases">
        <authorList>
            <person name="Newling K."/>
            <person name="Davey J."/>
            <person name="Forrester S."/>
        </authorList>
    </citation>
    <scope>NUCLEOTIDE SEQUENCE [LARGE SCALE GENOMIC DNA]</scope>
    <source>
        <strain evidence="8">Crithidia deanei Carvalho (ATCC PRA-265)</strain>
    </source>
</reference>
<keyword evidence="3 7" id="KW-0689">Ribosomal protein</keyword>
<evidence type="ECO:0000256" key="1">
    <source>
        <dbReference type="ARBA" id="ARBA00004173"/>
    </source>
</evidence>
<dbReference type="InterPro" id="IPR010729">
    <property type="entry name" value="Ribosomal_uL29_mit"/>
</dbReference>
<dbReference type="EMBL" id="LR877160">
    <property type="protein sequence ID" value="CAD2220169.1"/>
    <property type="molecule type" value="Genomic_DNA"/>
</dbReference>
<dbReference type="Proteomes" id="UP000515908">
    <property type="component" value="Chromosome 16"/>
</dbReference>
<evidence type="ECO:0000256" key="2">
    <source>
        <dbReference type="ARBA" id="ARBA00009254"/>
    </source>
</evidence>
<evidence type="ECO:0000256" key="3">
    <source>
        <dbReference type="ARBA" id="ARBA00022980"/>
    </source>
</evidence>
<dbReference type="PANTHER" id="PTHR21183:SF18">
    <property type="entry name" value="LARGE RIBOSOMAL SUBUNIT PROTEIN UL29M"/>
    <property type="match status" value="1"/>
</dbReference>
<keyword evidence="4" id="KW-0496">Mitochondrion</keyword>
<evidence type="ECO:0000313" key="7">
    <source>
        <dbReference type="EMBL" id="CAD2220169.1"/>
    </source>
</evidence>
<name>S9VJ24_9TRYP</name>
<dbReference type="OrthoDB" id="270763at2759"/>
<dbReference type="GO" id="GO:0003735">
    <property type="term" value="F:structural constituent of ribosome"/>
    <property type="evidence" value="ECO:0007669"/>
    <property type="project" value="InterPro"/>
</dbReference>
<dbReference type="Gene3D" id="6.10.330.20">
    <property type="match status" value="1"/>
</dbReference>
<dbReference type="PANTHER" id="PTHR21183">
    <property type="entry name" value="RIBOSOMAL PROTEIN L47, MITOCHONDRIAL-RELATED"/>
    <property type="match status" value="1"/>
</dbReference>
<dbReference type="Pfam" id="PF06984">
    <property type="entry name" value="MRP-L47"/>
    <property type="match status" value="1"/>
</dbReference>
<dbReference type="GO" id="GO:0005762">
    <property type="term" value="C:mitochondrial large ribosomal subunit"/>
    <property type="evidence" value="ECO:0007669"/>
    <property type="project" value="TreeGrafter"/>
</dbReference>
<comment type="similarity">
    <text evidence="2">Belongs to the universal ribosomal protein uL29 family.</text>
</comment>
<evidence type="ECO:0000256" key="5">
    <source>
        <dbReference type="ARBA" id="ARBA00023274"/>
    </source>
</evidence>
<dbReference type="InterPro" id="IPR038340">
    <property type="entry name" value="MRP-L47_sf"/>
</dbReference>
<proteinExistence type="inferred from homology"/>
<protein>
    <recommendedName>
        <fullName evidence="6">Large ribosomal subunit protein uL29m</fullName>
    </recommendedName>
</protein>
<accession>S9VJ24</accession>
<dbReference type="VEuPathDB" id="TriTrypDB:ADEAN_000768400"/>
<evidence type="ECO:0000313" key="8">
    <source>
        <dbReference type="Proteomes" id="UP000515908"/>
    </source>
</evidence>
<keyword evidence="5" id="KW-0687">Ribonucleoprotein</keyword>
<dbReference type="AlphaFoldDB" id="S9VJ24"/>
<gene>
    <name evidence="7" type="ORF">ADEAN_000768400</name>
</gene>
<dbReference type="GO" id="GO:0032543">
    <property type="term" value="P:mitochondrial translation"/>
    <property type="evidence" value="ECO:0007669"/>
    <property type="project" value="TreeGrafter"/>
</dbReference>
<comment type="subcellular location">
    <subcellularLocation>
        <location evidence="1">Mitochondrion</location>
    </subcellularLocation>
</comment>